<dbReference type="PANTHER" id="PTHR43022">
    <property type="entry name" value="PROTEIN SMF"/>
    <property type="match status" value="1"/>
</dbReference>
<accession>A0AAW3ZI65</accession>
<dbReference type="RefSeq" id="WP_192028555.1">
    <property type="nucleotide sequence ID" value="NZ_JACYTR010000007.1"/>
</dbReference>
<dbReference type="InterPro" id="IPR041614">
    <property type="entry name" value="DprA_WH"/>
</dbReference>
<dbReference type="GO" id="GO:0009294">
    <property type="term" value="P:DNA-mediated transformation"/>
    <property type="evidence" value="ECO:0007669"/>
    <property type="project" value="InterPro"/>
</dbReference>
<dbReference type="SUPFAM" id="SSF102405">
    <property type="entry name" value="MCP/YpsA-like"/>
    <property type="match status" value="1"/>
</dbReference>
<evidence type="ECO:0000313" key="5">
    <source>
        <dbReference type="Proteomes" id="UP000613768"/>
    </source>
</evidence>
<comment type="caution">
    <text evidence="4">The sequence shown here is derived from an EMBL/GenBank/DDBJ whole genome shotgun (WGS) entry which is preliminary data.</text>
</comment>
<dbReference type="InterPro" id="IPR057666">
    <property type="entry name" value="DrpA_SLOG"/>
</dbReference>
<dbReference type="Gene3D" id="1.10.10.10">
    <property type="entry name" value="Winged helix-like DNA-binding domain superfamily/Winged helix DNA-binding domain"/>
    <property type="match status" value="1"/>
</dbReference>
<keyword evidence="5" id="KW-1185">Reference proteome</keyword>
<organism evidence="4 5">
    <name type="scientific">Pseudomarimonas arenosa</name>
    <dbReference type="NCBI Taxonomy" id="2774145"/>
    <lineage>
        <taxon>Bacteria</taxon>
        <taxon>Pseudomonadati</taxon>
        <taxon>Pseudomonadota</taxon>
        <taxon>Gammaproteobacteria</taxon>
        <taxon>Lysobacterales</taxon>
        <taxon>Lysobacteraceae</taxon>
        <taxon>Pseudomarimonas</taxon>
    </lineage>
</organism>
<dbReference type="Pfam" id="PF17782">
    <property type="entry name" value="WHD_DprA"/>
    <property type="match status" value="1"/>
</dbReference>
<gene>
    <name evidence="4" type="primary">dprA</name>
    <name evidence="4" type="ORF">IFO71_05605</name>
</gene>
<proteinExistence type="inferred from homology"/>
<evidence type="ECO:0000259" key="3">
    <source>
        <dbReference type="Pfam" id="PF17782"/>
    </source>
</evidence>
<comment type="similarity">
    <text evidence="1">Belongs to the DprA/Smf family.</text>
</comment>
<dbReference type="Pfam" id="PF21102">
    <property type="entry name" value="DprA_N"/>
    <property type="match status" value="1"/>
</dbReference>
<dbReference type="Pfam" id="PF02481">
    <property type="entry name" value="DNA_processg_A"/>
    <property type="match status" value="1"/>
</dbReference>
<dbReference type="InterPro" id="IPR036388">
    <property type="entry name" value="WH-like_DNA-bd_sf"/>
</dbReference>
<dbReference type="InterPro" id="IPR003488">
    <property type="entry name" value="DprA"/>
</dbReference>
<name>A0AAW3ZI65_9GAMM</name>
<dbReference type="PANTHER" id="PTHR43022:SF1">
    <property type="entry name" value="PROTEIN SMF"/>
    <property type="match status" value="1"/>
</dbReference>
<dbReference type="NCBIfam" id="TIGR00732">
    <property type="entry name" value="dprA"/>
    <property type="match status" value="1"/>
</dbReference>
<reference evidence="4 5" key="1">
    <citation type="submission" date="2020-09" db="EMBL/GenBank/DDBJ databases">
        <title>Pseudoxanthomonas sp. CAU 1598 isolated from sand of Yaerae Beach.</title>
        <authorList>
            <person name="Kim W."/>
        </authorList>
    </citation>
    <scope>NUCLEOTIDE SEQUENCE [LARGE SCALE GENOMIC DNA]</scope>
    <source>
        <strain evidence="4 5">CAU 1598</strain>
    </source>
</reference>
<protein>
    <submittedName>
        <fullName evidence="4">DNA-protecting protein DprA</fullName>
    </submittedName>
</protein>
<dbReference type="Gene3D" id="3.40.50.450">
    <property type="match status" value="1"/>
</dbReference>
<dbReference type="EMBL" id="JACYTR010000007">
    <property type="protein sequence ID" value="MBD8525214.1"/>
    <property type="molecule type" value="Genomic_DNA"/>
</dbReference>
<feature type="domain" description="Smf/DprA SLOG" evidence="2">
    <location>
        <begin position="119"/>
        <end position="326"/>
    </location>
</feature>
<feature type="domain" description="DprA winged helix" evidence="3">
    <location>
        <begin position="358"/>
        <end position="411"/>
    </location>
</feature>
<evidence type="ECO:0000259" key="2">
    <source>
        <dbReference type="Pfam" id="PF02481"/>
    </source>
</evidence>
<evidence type="ECO:0000313" key="4">
    <source>
        <dbReference type="EMBL" id="MBD8525214.1"/>
    </source>
</evidence>
<sequence length="418" mass="44052">MASARLSWKTSCAHRCDCSKSHSAEHKTTPLTETGEALNAVADEASAWLALARVEGLGGGGIRRLLDIHGNALAAWRALPHGGLQAGLTPAVVKSAAKLDLAALEQDRAWLASPDCHLLPCTDPLFPPQLAETPNAPALLFLRGDPQLLCQPQVAVVGSRNPTAAGRDNAYAFARALAEAGLLITSGLAEGVDSAAHRAALDAGRPTLAVMGTGVDRIYPAHNARLAAEIVGHGALISEFPPGTPARRDHFPRRNRIVVGLSLGTLVIEAALKSGALISARQAVEAGREVFALPGSIHNPLAKGCHRLIRDGAHLIETADEIIAMLGPAALRLGQQLQQRLGEAARVDDPGSELLPAGLPGDPDYQRLWRALDHSPSSAVQLQQRTGLTAQALSSMLLRLELDGWIDARAGRYLRRSG</sequence>
<dbReference type="AlphaFoldDB" id="A0AAW3ZI65"/>
<dbReference type="Proteomes" id="UP000613768">
    <property type="component" value="Unassembled WGS sequence"/>
</dbReference>
<evidence type="ECO:0000256" key="1">
    <source>
        <dbReference type="ARBA" id="ARBA00006525"/>
    </source>
</evidence>